<dbReference type="Proteomes" id="UP000000628">
    <property type="component" value="Chromosome"/>
</dbReference>
<comment type="subunit">
    <text evidence="5">Part of the 50S ribosomal subunit; part of the 5S rRNA/L5/L18/L25 subcomplex. Contacts the 5S rRNA. Binds to the 5S rRNA independently of L5 and L18.</text>
</comment>
<dbReference type="InterPro" id="IPR029751">
    <property type="entry name" value="Ribosomal_L25_dom"/>
</dbReference>
<name>C7R023_JONDD</name>
<dbReference type="GO" id="GO:0022625">
    <property type="term" value="C:cytosolic large ribosomal subunit"/>
    <property type="evidence" value="ECO:0007669"/>
    <property type="project" value="TreeGrafter"/>
</dbReference>
<keyword evidence="4 5" id="KW-0687">Ribonucleoprotein</keyword>
<reference evidence="8 9" key="1">
    <citation type="journal article" date="2009" name="Stand. Genomic Sci.">
        <title>Complete genome sequence of Jonesia denitrificans type strain (Prevot 55134).</title>
        <authorList>
            <person name="Pukall R."/>
            <person name="Gehrich-Schroter G."/>
            <person name="Lapidus A."/>
            <person name="Nolan M."/>
            <person name="Glavina Del Rio T."/>
            <person name="Lucas S."/>
            <person name="Chen F."/>
            <person name="Tice H."/>
            <person name="Pitluck S."/>
            <person name="Cheng J.F."/>
            <person name="Copeland A."/>
            <person name="Saunders E."/>
            <person name="Brettin T."/>
            <person name="Detter J.C."/>
            <person name="Bruce D."/>
            <person name="Goodwin L."/>
            <person name="Pati A."/>
            <person name="Ivanova N."/>
            <person name="Mavromatis K."/>
            <person name="Ovchinnikova G."/>
            <person name="Chen A."/>
            <person name="Palaniappan K."/>
            <person name="Land M."/>
            <person name="Hauser L."/>
            <person name="Chang Y.J."/>
            <person name="Jeffries C.D."/>
            <person name="Chain P."/>
            <person name="Goker M."/>
            <person name="Bristow J."/>
            <person name="Eisen J.A."/>
            <person name="Markowitz V."/>
            <person name="Hugenholtz P."/>
            <person name="Kyrpides N.C."/>
            <person name="Klenk H.P."/>
            <person name="Han C."/>
        </authorList>
    </citation>
    <scope>NUCLEOTIDE SEQUENCE [LARGE SCALE GENOMIC DNA]</scope>
    <source>
        <strain evidence="9">ATCC 14870 / DSM 20603 / BCRC 15368 / CIP 55.134 / JCM 11481 / NBRC 15587 / NCTC 10816 / Prevot 55134</strain>
    </source>
</reference>
<dbReference type="PANTHER" id="PTHR33284:SF1">
    <property type="entry name" value="RIBOSOMAL PROTEIN L25_GLN-TRNA SYNTHETASE, ANTI-CODON-BINDING DOMAIN-CONTAINING PROTEIN"/>
    <property type="match status" value="1"/>
</dbReference>
<proteinExistence type="inferred from homology"/>
<dbReference type="OrthoDB" id="5242980at2"/>
<evidence type="ECO:0000313" key="9">
    <source>
        <dbReference type="Proteomes" id="UP000000628"/>
    </source>
</evidence>
<dbReference type="InterPro" id="IPR020057">
    <property type="entry name" value="Ribosomal_bL25_b-dom"/>
</dbReference>
<dbReference type="EMBL" id="CP001706">
    <property type="protein sequence ID" value="ACV09581.1"/>
    <property type="molecule type" value="Genomic_DNA"/>
</dbReference>
<evidence type="ECO:0000256" key="5">
    <source>
        <dbReference type="HAMAP-Rule" id="MF_01334"/>
    </source>
</evidence>
<dbReference type="GO" id="GO:0008097">
    <property type="term" value="F:5S rRNA binding"/>
    <property type="evidence" value="ECO:0007669"/>
    <property type="project" value="InterPro"/>
</dbReference>
<dbReference type="InterPro" id="IPR020930">
    <property type="entry name" value="Ribosomal_uL5_bac-type"/>
</dbReference>
<comment type="function">
    <text evidence="5">This is one of the proteins that binds to the 5S RNA in the ribosome where it forms part of the central protuberance.</text>
</comment>
<evidence type="ECO:0000259" key="6">
    <source>
        <dbReference type="Pfam" id="PF01386"/>
    </source>
</evidence>
<dbReference type="Gene3D" id="2.170.120.20">
    <property type="entry name" value="Ribosomal protein L25, beta domain"/>
    <property type="match status" value="1"/>
</dbReference>
<dbReference type="InterPro" id="IPR037121">
    <property type="entry name" value="Ribosomal_bL25_C"/>
</dbReference>
<dbReference type="eggNOG" id="COG1825">
    <property type="taxonomic scope" value="Bacteria"/>
</dbReference>
<evidence type="ECO:0000259" key="7">
    <source>
        <dbReference type="Pfam" id="PF14693"/>
    </source>
</evidence>
<accession>C7R023</accession>
<dbReference type="GO" id="GO:0006412">
    <property type="term" value="P:translation"/>
    <property type="evidence" value="ECO:0007669"/>
    <property type="project" value="UniProtKB-UniRule"/>
</dbReference>
<dbReference type="CDD" id="cd00495">
    <property type="entry name" value="Ribosomal_L25_TL5_CTC"/>
    <property type="match status" value="1"/>
</dbReference>
<keyword evidence="1 5" id="KW-0699">rRNA-binding</keyword>
<dbReference type="HOGENOM" id="CLU_075939_1_0_11"/>
<sequence length="193" mass="20700">MSDVKLVASARTSFGKGAARQLRRDGHVPAVIYSHGSAAEHIYLDGHEVFLTVKNHRSSLLNIDLDGEVKTVIIKDVQRDPIGRVVEHIDFLAVKKGEKSTVEVPVVLVGEAAAGAQATLELMKATVEADVSVLPENVEVSVDGLEAGTVLYVKDVTLPDGQVFINEDDQVVAVVNEIRTADESSDDEATDSE</sequence>
<dbReference type="SUPFAM" id="SSF50715">
    <property type="entry name" value="Ribosomal protein L25-like"/>
    <property type="match status" value="1"/>
</dbReference>
<dbReference type="RefSeq" id="WP_015772209.1">
    <property type="nucleotide sequence ID" value="NC_013174.1"/>
</dbReference>
<dbReference type="Pfam" id="PF01386">
    <property type="entry name" value="Ribosomal_L25p"/>
    <property type="match status" value="1"/>
</dbReference>
<dbReference type="AlphaFoldDB" id="C7R023"/>
<protein>
    <recommendedName>
        <fullName evidence="5">Large ribosomal subunit protein bL25</fullName>
    </recommendedName>
    <alternativeName>
        <fullName evidence="5">General stress protein CTC</fullName>
    </alternativeName>
</protein>
<dbReference type="GO" id="GO:0003735">
    <property type="term" value="F:structural constituent of ribosome"/>
    <property type="evidence" value="ECO:0007669"/>
    <property type="project" value="InterPro"/>
</dbReference>
<evidence type="ECO:0000256" key="4">
    <source>
        <dbReference type="ARBA" id="ARBA00023274"/>
    </source>
</evidence>
<dbReference type="HAMAP" id="MF_01334">
    <property type="entry name" value="Ribosomal_bL25_CTC"/>
    <property type="match status" value="1"/>
</dbReference>
<evidence type="ECO:0000256" key="1">
    <source>
        <dbReference type="ARBA" id="ARBA00022730"/>
    </source>
</evidence>
<feature type="domain" description="Large ribosomal subunit protein bL25 beta" evidence="7">
    <location>
        <begin position="100"/>
        <end position="177"/>
    </location>
</feature>
<dbReference type="Pfam" id="PF14693">
    <property type="entry name" value="Ribosomal_TL5_C"/>
    <property type="match status" value="1"/>
</dbReference>
<organism evidence="8 9">
    <name type="scientific">Jonesia denitrificans (strain ATCC 14870 / DSM 20603 / BCRC 15368 / CIP 55.134 / JCM 11481 / NBRC 15587 / NCTC 10816 / Prevot 55134)</name>
    <name type="common">Listeria denitrificans</name>
    <dbReference type="NCBI Taxonomy" id="471856"/>
    <lineage>
        <taxon>Bacteria</taxon>
        <taxon>Bacillati</taxon>
        <taxon>Actinomycetota</taxon>
        <taxon>Actinomycetes</taxon>
        <taxon>Micrococcales</taxon>
        <taxon>Jonesiaceae</taxon>
        <taxon>Jonesia</taxon>
    </lineage>
</organism>
<keyword evidence="9" id="KW-1185">Reference proteome</keyword>
<dbReference type="InterPro" id="IPR001021">
    <property type="entry name" value="Ribosomal_bL25_long"/>
</dbReference>
<dbReference type="InterPro" id="IPR011035">
    <property type="entry name" value="Ribosomal_bL25/Gln-tRNA_synth"/>
</dbReference>
<feature type="domain" description="Large ribosomal subunit protein bL25 L25" evidence="6">
    <location>
        <begin position="6"/>
        <end position="91"/>
    </location>
</feature>
<evidence type="ECO:0000256" key="2">
    <source>
        <dbReference type="ARBA" id="ARBA00022884"/>
    </source>
</evidence>
<keyword evidence="2 5" id="KW-0694">RNA-binding</keyword>
<dbReference type="STRING" id="471856.Jden_1941"/>
<gene>
    <name evidence="5" type="primary">rplY</name>
    <name evidence="5" type="synonym">ctc</name>
    <name evidence="8" type="ordered locus">Jden_1941</name>
</gene>
<dbReference type="NCBIfam" id="NF004131">
    <property type="entry name" value="PRK05618.2-1"/>
    <property type="match status" value="1"/>
</dbReference>
<comment type="similarity">
    <text evidence="5">Belongs to the bacterial ribosomal protein bL25 family. CTC subfamily.</text>
</comment>
<dbReference type="InterPro" id="IPR020056">
    <property type="entry name" value="Rbsml_bL25/Gln-tRNA_synth_N"/>
</dbReference>
<evidence type="ECO:0000313" key="8">
    <source>
        <dbReference type="EMBL" id="ACV09581.1"/>
    </source>
</evidence>
<keyword evidence="3 5" id="KW-0689">Ribosomal protein</keyword>
<dbReference type="PANTHER" id="PTHR33284">
    <property type="entry name" value="RIBOSOMAL PROTEIN L25/GLN-TRNA SYNTHETASE, ANTI-CODON-BINDING DOMAIN-CONTAINING PROTEIN"/>
    <property type="match status" value="1"/>
</dbReference>
<evidence type="ECO:0000256" key="3">
    <source>
        <dbReference type="ARBA" id="ARBA00022980"/>
    </source>
</evidence>
<dbReference type="Gene3D" id="2.40.240.10">
    <property type="entry name" value="Ribosomal Protein L25, Chain P"/>
    <property type="match status" value="1"/>
</dbReference>
<dbReference type="NCBIfam" id="TIGR00731">
    <property type="entry name" value="bL25_bact_ctc"/>
    <property type="match status" value="1"/>
</dbReference>
<dbReference type="KEGG" id="jde:Jden_1941"/>